<organism evidence="1 2">
    <name type="scientific">candidate division WWE3 bacterium GW2011_GWC1_41_7</name>
    <dbReference type="NCBI Taxonomy" id="1619119"/>
    <lineage>
        <taxon>Bacteria</taxon>
        <taxon>Katanobacteria</taxon>
    </lineage>
</organism>
<accession>A0A0G0ZB00</accession>
<evidence type="ECO:0000313" key="1">
    <source>
        <dbReference type="EMBL" id="KKS19256.1"/>
    </source>
</evidence>
<dbReference type="AlphaFoldDB" id="A0A0G0ZB00"/>
<proteinExistence type="predicted"/>
<dbReference type="EMBL" id="LCBX01000054">
    <property type="protein sequence ID" value="KKS19256.1"/>
    <property type="molecule type" value="Genomic_DNA"/>
</dbReference>
<dbReference type="Proteomes" id="UP000034507">
    <property type="component" value="Unassembled WGS sequence"/>
</dbReference>
<gene>
    <name evidence="1" type="ORF">UU77_C0054G0010</name>
</gene>
<sequence>MQVMSRKSALWNYLSPDLQGLIADGEVLMDFAEDYRGKVSDYSYLVFPFAKAYEGFLKNLFLDLGLMREDEFYGDEIRIGRILNPNFMENNSSLYKDLCTHKKGGEDVSKKLWKAWRKGRNQVFHYFPHNFRRLSLNEALEIVHELITAMDQSVNKCSLDVGHEITHRKASKAN</sequence>
<comment type="caution">
    <text evidence="1">The sequence shown here is derived from an EMBL/GenBank/DDBJ whole genome shotgun (WGS) entry which is preliminary data.</text>
</comment>
<evidence type="ECO:0000313" key="2">
    <source>
        <dbReference type="Proteomes" id="UP000034507"/>
    </source>
</evidence>
<name>A0A0G0ZB00_UNCKA</name>
<protein>
    <recommendedName>
        <fullName evidence="3">Bacterial toxin RNase RnlA/LsoA DBD domain-containing protein</fullName>
    </recommendedName>
</protein>
<evidence type="ECO:0008006" key="3">
    <source>
        <dbReference type="Google" id="ProtNLM"/>
    </source>
</evidence>
<reference evidence="1 2" key="1">
    <citation type="journal article" date="2015" name="Nature">
        <title>rRNA introns, odd ribosomes, and small enigmatic genomes across a large radiation of phyla.</title>
        <authorList>
            <person name="Brown C.T."/>
            <person name="Hug L.A."/>
            <person name="Thomas B.C."/>
            <person name="Sharon I."/>
            <person name="Castelle C.J."/>
            <person name="Singh A."/>
            <person name="Wilkins M.J."/>
            <person name="Williams K.H."/>
            <person name="Banfield J.F."/>
        </authorList>
    </citation>
    <scope>NUCLEOTIDE SEQUENCE [LARGE SCALE GENOMIC DNA]</scope>
</reference>